<gene>
    <name evidence="5" type="ORF">MIT9_P2368</name>
</gene>
<evidence type="ECO:0000313" key="6">
    <source>
        <dbReference type="Proteomes" id="UP001321825"/>
    </source>
</evidence>
<evidence type="ECO:0000256" key="1">
    <source>
        <dbReference type="ARBA" id="ARBA00010333"/>
    </source>
</evidence>
<dbReference type="PANTHER" id="PTHR35936:SF17">
    <property type="entry name" value="ARGININE-BINDING EXTRACELLULAR PROTEIN ARTP"/>
    <property type="match status" value="1"/>
</dbReference>
<feature type="chain" id="PRO_5043482289" evidence="3">
    <location>
        <begin position="25"/>
        <end position="279"/>
    </location>
</feature>
<dbReference type="InterPro" id="IPR001638">
    <property type="entry name" value="Solute-binding_3/MltF_N"/>
</dbReference>
<dbReference type="Proteomes" id="UP001321825">
    <property type="component" value="Chromosome"/>
</dbReference>
<dbReference type="EMBL" id="AP024714">
    <property type="protein sequence ID" value="BCX82780.1"/>
    <property type="molecule type" value="Genomic_DNA"/>
</dbReference>
<dbReference type="PANTHER" id="PTHR35936">
    <property type="entry name" value="MEMBRANE-BOUND LYTIC MUREIN TRANSGLYCOSYLASE F"/>
    <property type="match status" value="1"/>
</dbReference>
<reference evidence="6" key="1">
    <citation type="journal article" date="2024" name="Int. J. Syst. Evol. Microbiol.">
        <title>Methylomarinovum tepidoasis sp. nov., a moderately thermophilic methanotroph of the family Methylothermaceae isolated from a deep-sea hydrothermal field.</title>
        <authorList>
            <person name="Hirayama H."/>
            <person name="Takaki Y."/>
            <person name="Abe M."/>
            <person name="Miyazaki M."/>
            <person name="Uematsu K."/>
            <person name="Matsui Y."/>
            <person name="Takai K."/>
        </authorList>
    </citation>
    <scope>NUCLEOTIDE SEQUENCE [LARGE SCALE GENOMIC DNA]</scope>
    <source>
        <strain evidence="6">IT-9</strain>
    </source>
</reference>
<organism evidence="5 6">
    <name type="scientific">Methylomarinovum caldicuralii</name>
    <dbReference type="NCBI Taxonomy" id="438856"/>
    <lineage>
        <taxon>Bacteria</taxon>
        <taxon>Pseudomonadati</taxon>
        <taxon>Pseudomonadota</taxon>
        <taxon>Gammaproteobacteria</taxon>
        <taxon>Methylococcales</taxon>
        <taxon>Methylothermaceae</taxon>
        <taxon>Methylomarinovum</taxon>
    </lineage>
</organism>
<dbReference type="KEGG" id="mcau:MIT9_P2368"/>
<dbReference type="SUPFAM" id="SSF53850">
    <property type="entry name" value="Periplasmic binding protein-like II"/>
    <property type="match status" value="1"/>
</dbReference>
<evidence type="ECO:0000313" key="5">
    <source>
        <dbReference type="EMBL" id="BCX82780.1"/>
    </source>
</evidence>
<name>A0AAU9C213_9GAMM</name>
<dbReference type="SMART" id="SM00062">
    <property type="entry name" value="PBPb"/>
    <property type="match status" value="1"/>
</dbReference>
<feature type="domain" description="Solute-binding protein family 3/N-terminal" evidence="4">
    <location>
        <begin position="28"/>
        <end position="270"/>
    </location>
</feature>
<comment type="similarity">
    <text evidence="1">Belongs to the bacterial solute-binding protein 3 family.</text>
</comment>
<sequence>MMKRYSKLVLLAALLGLGVSAPKAQEEAFRVCADPANPPLSTRNQDGFENRIAALLARELGQKVEYTWFPQRIGFLRNTLKKKDPDTGRYRCDVVMGVPAGYELAATTKPYYRSTYVLAVAKGKGFDDIQRPSQLFELPEERKRQLKIAMFDRTSGVTWLLRHGLLKQGRTYQSMTGDPEVNTAMRLEREFDAGNVNMAIVWGPIGAYLAWKHPDDYTLIPLKSEKGVRFHYAISMAVRRGDKARRDQLQQLLDAKRDDILAILREYHVPLVDKEGNPL</sequence>
<dbReference type="Gene3D" id="3.40.190.10">
    <property type="entry name" value="Periplasmic binding protein-like II"/>
    <property type="match status" value="2"/>
</dbReference>
<evidence type="ECO:0000259" key="4">
    <source>
        <dbReference type="SMART" id="SM00062"/>
    </source>
</evidence>
<dbReference type="NCBIfam" id="TIGR03871">
    <property type="entry name" value="ABC_peri_MoxJ_2"/>
    <property type="match status" value="1"/>
</dbReference>
<protein>
    <submittedName>
        <fullName evidence="5">MxaJ protein</fullName>
    </submittedName>
</protein>
<keyword evidence="2 3" id="KW-0732">Signal</keyword>
<evidence type="ECO:0000256" key="3">
    <source>
        <dbReference type="SAM" id="SignalP"/>
    </source>
</evidence>
<dbReference type="AlphaFoldDB" id="A0AAU9C213"/>
<feature type="signal peptide" evidence="3">
    <location>
        <begin position="1"/>
        <end position="24"/>
    </location>
</feature>
<dbReference type="InterPro" id="IPR022448">
    <property type="entry name" value="Quinoprotein_dehydrogenase"/>
</dbReference>
<dbReference type="RefSeq" id="WP_317705168.1">
    <property type="nucleotide sequence ID" value="NZ_AP024714.1"/>
</dbReference>
<accession>A0AAU9C213</accession>
<evidence type="ECO:0000256" key="2">
    <source>
        <dbReference type="ARBA" id="ARBA00022729"/>
    </source>
</evidence>
<keyword evidence="6" id="KW-1185">Reference proteome</keyword>
<proteinExistence type="inferred from homology"/>